<feature type="domain" description="Glyoxalase-like" evidence="2">
    <location>
        <begin position="11"/>
        <end position="153"/>
    </location>
</feature>
<name>A0ABS5TYW5_9CELL</name>
<dbReference type="PANTHER" id="PTHR35908:SF1">
    <property type="entry name" value="CONSERVED PROTEIN"/>
    <property type="match status" value="1"/>
</dbReference>
<keyword evidence="4" id="KW-1185">Reference proteome</keyword>
<accession>A0ABS5TYW5</accession>
<dbReference type="Proteomes" id="UP000722125">
    <property type="component" value="Unassembled WGS sequence"/>
</dbReference>
<dbReference type="RefSeq" id="WP_214349277.1">
    <property type="nucleotide sequence ID" value="NZ_JAHBOH010000001.1"/>
</dbReference>
<dbReference type="Gene3D" id="3.10.180.10">
    <property type="entry name" value="2,3-Dihydroxybiphenyl 1,2-Dioxygenase, domain 1"/>
    <property type="match status" value="1"/>
</dbReference>
<dbReference type="PANTHER" id="PTHR35908">
    <property type="entry name" value="HYPOTHETICAL FUSION PROTEIN"/>
    <property type="match status" value="1"/>
</dbReference>
<dbReference type="Pfam" id="PF18029">
    <property type="entry name" value="Glyoxalase_6"/>
    <property type="match status" value="1"/>
</dbReference>
<proteinExistence type="predicted"/>
<organism evidence="3 4">
    <name type="scientific">Cellulomonas fulva</name>
    <dbReference type="NCBI Taxonomy" id="2835530"/>
    <lineage>
        <taxon>Bacteria</taxon>
        <taxon>Bacillati</taxon>
        <taxon>Actinomycetota</taxon>
        <taxon>Actinomycetes</taxon>
        <taxon>Micrococcales</taxon>
        <taxon>Cellulomonadaceae</taxon>
        <taxon>Cellulomonas</taxon>
    </lineage>
</organism>
<protein>
    <submittedName>
        <fullName evidence="3">VOC family protein</fullName>
    </submittedName>
</protein>
<sequence length="154" mass="16275">MDRPSLRLTSVTIGTDRPGDLAAFYARLLGGRVTADDPPAPTPARTTRPERGPSTSALDEDRTQSTGAGLGWAQVVVPGGFTLNLEGEARFRRVVWPAVDGGQNATQHLDVQVEDLAAATAWALACGAELAAVQPQDDVRVLIDPSGHPFCLFT</sequence>
<feature type="region of interest" description="Disordered" evidence="1">
    <location>
        <begin position="32"/>
        <end position="66"/>
    </location>
</feature>
<dbReference type="EMBL" id="JAHBOH010000001">
    <property type="protein sequence ID" value="MBT0994345.1"/>
    <property type="molecule type" value="Genomic_DNA"/>
</dbReference>
<gene>
    <name evidence="3" type="ORF">KIN34_08610</name>
</gene>
<evidence type="ECO:0000256" key="1">
    <source>
        <dbReference type="SAM" id="MobiDB-lite"/>
    </source>
</evidence>
<comment type="caution">
    <text evidence="3">The sequence shown here is derived from an EMBL/GenBank/DDBJ whole genome shotgun (WGS) entry which is preliminary data.</text>
</comment>
<dbReference type="SUPFAM" id="SSF54593">
    <property type="entry name" value="Glyoxalase/Bleomycin resistance protein/Dihydroxybiphenyl dioxygenase"/>
    <property type="match status" value="1"/>
</dbReference>
<reference evidence="3 4" key="1">
    <citation type="submission" date="2021-05" db="EMBL/GenBank/DDBJ databases">
        <title>Description of Cellulomonas sp. DKR-3 sp. nov.</title>
        <authorList>
            <person name="Dahal R.H."/>
            <person name="Chaudhary D.K."/>
        </authorList>
    </citation>
    <scope>NUCLEOTIDE SEQUENCE [LARGE SCALE GENOMIC DNA]</scope>
    <source>
        <strain evidence="3 4">DKR-3</strain>
    </source>
</reference>
<dbReference type="InterPro" id="IPR041581">
    <property type="entry name" value="Glyoxalase_6"/>
</dbReference>
<dbReference type="InterPro" id="IPR029068">
    <property type="entry name" value="Glyas_Bleomycin-R_OHBP_Dase"/>
</dbReference>
<evidence type="ECO:0000259" key="2">
    <source>
        <dbReference type="Pfam" id="PF18029"/>
    </source>
</evidence>
<evidence type="ECO:0000313" key="3">
    <source>
        <dbReference type="EMBL" id="MBT0994345.1"/>
    </source>
</evidence>
<evidence type="ECO:0000313" key="4">
    <source>
        <dbReference type="Proteomes" id="UP000722125"/>
    </source>
</evidence>